<dbReference type="EMBL" id="MTQA01000558">
    <property type="protein sequence ID" value="PNP56334.1"/>
    <property type="molecule type" value="Genomic_DNA"/>
</dbReference>
<reference evidence="2 3" key="1">
    <citation type="submission" date="2017-06" db="EMBL/GenBank/DDBJ databases">
        <title>Genome of Fusarium nygamai isolate CS10214.</title>
        <authorList>
            <person name="Gardiner D.M."/>
            <person name="Obanor F."/>
            <person name="Kazan K."/>
        </authorList>
    </citation>
    <scope>NUCLEOTIDE SEQUENCE [LARGE SCALE GENOMIC DNA]</scope>
    <source>
        <strain evidence="2 3">CS10214</strain>
    </source>
</reference>
<comment type="caution">
    <text evidence="2">The sequence shown here is derived from an EMBL/GenBank/DDBJ whole genome shotgun (WGS) entry which is preliminary data.</text>
</comment>
<evidence type="ECO:0000259" key="1">
    <source>
        <dbReference type="Pfam" id="PF14033"/>
    </source>
</evidence>
<sequence length="43" mass="4784">MADMCFKELAAKAKIYEQTKVIPLMESSCCAIKSDALFPNELT</sequence>
<keyword evidence="3" id="KW-1185">Reference proteome</keyword>
<proteinExistence type="predicted"/>
<evidence type="ECO:0000313" key="2">
    <source>
        <dbReference type="EMBL" id="PNP56334.1"/>
    </source>
</evidence>
<feature type="domain" description="DUF4246" evidence="1">
    <location>
        <begin position="1"/>
        <end position="42"/>
    </location>
</feature>
<organism evidence="2 3">
    <name type="scientific">Gibberella nygamai</name>
    <name type="common">Bean root rot disease fungus</name>
    <name type="synonym">Fusarium nygamai</name>
    <dbReference type="NCBI Taxonomy" id="42673"/>
    <lineage>
        <taxon>Eukaryota</taxon>
        <taxon>Fungi</taxon>
        <taxon>Dikarya</taxon>
        <taxon>Ascomycota</taxon>
        <taxon>Pezizomycotina</taxon>
        <taxon>Sordariomycetes</taxon>
        <taxon>Hypocreomycetidae</taxon>
        <taxon>Hypocreales</taxon>
        <taxon>Nectriaceae</taxon>
        <taxon>Fusarium</taxon>
        <taxon>Fusarium fujikuroi species complex</taxon>
    </lineage>
</organism>
<name>A0A2K0UEW4_GIBNY</name>
<dbReference type="AlphaFoldDB" id="A0A2K0UEW4"/>
<dbReference type="OrthoDB" id="415532at2759"/>
<gene>
    <name evidence="2" type="ORF">FNYG_15369</name>
</gene>
<accession>A0A2K0UEW4</accession>
<dbReference type="Proteomes" id="UP000236664">
    <property type="component" value="Unassembled WGS sequence"/>
</dbReference>
<dbReference type="InterPro" id="IPR049192">
    <property type="entry name" value="DUF4246_C"/>
</dbReference>
<protein>
    <recommendedName>
        <fullName evidence="1">DUF4246 domain-containing protein</fullName>
    </recommendedName>
</protein>
<evidence type="ECO:0000313" key="3">
    <source>
        <dbReference type="Proteomes" id="UP000236664"/>
    </source>
</evidence>
<dbReference type="Pfam" id="PF14033">
    <property type="entry name" value="DUF4246"/>
    <property type="match status" value="1"/>
</dbReference>